<keyword evidence="3 6" id="KW-1133">Transmembrane helix</keyword>
<feature type="transmembrane region" description="Helical" evidence="6">
    <location>
        <begin position="239"/>
        <end position="261"/>
    </location>
</feature>
<evidence type="ECO:0000256" key="4">
    <source>
        <dbReference type="ARBA" id="ARBA00023136"/>
    </source>
</evidence>
<dbReference type="OrthoDB" id="9006928at2"/>
<keyword evidence="2 6" id="KW-0812">Transmembrane</keyword>
<dbReference type="GO" id="GO:0016020">
    <property type="term" value="C:membrane"/>
    <property type="evidence" value="ECO:0007669"/>
    <property type="project" value="UniProtKB-SubCell"/>
</dbReference>
<comment type="subcellular location">
    <subcellularLocation>
        <location evidence="1">Membrane</location>
        <topology evidence="1">Multi-pass membrane protein</topology>
    </subcellularLocation>
</comment>
<feature type="transmembrane region" description="Helical" evidence="6">
    <location>
        <begin position="71"/>
        <end position="94"/>
    </location>
</feature>
<evidence type="ECO:0000313" key="7">
    <source>
        <dbReference type="EMBL" id="KVE28147.1"/>
    </source>
</evidence>
<feature type="transmembrane region" description="Helical" evidence="6">
    <location>
        <begin position="206"/>
        <end position="227"/>
    </location>
</feature>
<name>A0A118DPK8_9BURK</name>
<sequence>MAFNAATQIFTYLDDVTKNIVVTNVSNLIGWAAPLAGIGLTIVFMVDGLAALLRPGGDPLSSLFERFFKSYAIVAIAGAGGFYQTKLAATLLHLPDELATKLLLHGASGTSDNAVATMIDSAMDHSITILRNIFMASGVMTGGGLSDFVLAIVLVVATLLICGTGIASILLAKFLLILTVSFGPVFILMLLIPPLQSFFGNWLGDVLNYIILIALTAMTFGVVMHLYDKAITASATIDPNIPVIGPILTAGLITVVGVGLLRVLPNLAARWTGGVSTKLRELRPRPTQPPGNGGSGGGDRGAGSGSGAAGSGGYSLARGSQGSHNRGQ</sequence>
<comment type="caution">
    <text evidence="7">The sequence shown here is derived from an EMBL/GenBank/DDBJ whole genome shotgun (WGS) entry which is preliminary data.</text>
</comment>
<gene>
    <name evidence="7" type="ORF">WS67_09760</name>
</gene>
<evidence type="ECO:0000256" key="3">
    <source>
        <dbReference type="ARBA" id="ARBA00022989"/>
    </source>
</evidence>
<dbReference type="InterPro" id="IPR007688">
    <property type="entry name" value="Conjugal_tfr_TrbL/VirB6"/>
</dbReference>
<feature type="region of interest" description="Disordered" evidence="5">
    <location>
        <begin position="278"/>
        <end position="328"/>
    </location>
</feature>
<dbReference type="EMBL" id="LOWA01000021">
    <property type="protein sequence ID" value="KVE28147.1"/>
    <property type="molecule type" value="Genomic_DNA"/>
</dbReference>
<evidence type="ECO:0000313" key="8">
    <source>
        <dbReference type="Proteomes" id="UP000062788"/>
    </source>
</evidence>
<organism evidence="7 8">
    <name type="scientific">Burkholderia singularis</name>
    <dbReference type="NCBI Taxonomy" id="1503053"/>
    <lineage>
        <taxon>Bacteria</taxon>
        <taxon>Pseudomonadati</taxon>
        <taxon>Pseudomonadota</taxon>
        <taxon>Betaproteobacteria</taxon>
        <taxon>Burkholderiales</taxon>
        <taxon>Burkholderiaceae</taxon>
        <taxon>Burkholderia</taxon>
        <taxon>pseudomallei group</taxon>
    </lineage>
</organism>
<evidence type="ECO:0000256" key="5">
    <source>
        <dbReference type="SAM" id="MobiDB-lite"/>
    </source>
</evidence>
<evidence type="ECO:0000256" key="6">
    <source>
        <dbReference type="SAM" id="Phobius"/>
    </source>
</evidence>
<feature type="transmembrane region" description="Helical" evidence="6">
    <location>
        <begin position="148"/>
        <end position="167"/>
    </location>
</feature>
<dbReference type="GO" id="GO:0030255">
    <property type="term" value="P:protein secretion by the type IV secretion system"/>
    <property type="evidence" value="ECO:0007669"/>
    <property type="project" value="InterPro"/>
</dbReference>
<proteinExistence type="predicted"/>
<dbReference type="Proteomes" id="UP000062788">
    <property type="component" value="Unassembled WGS sequence"/>
</dbReference>
<feature type="compositionally biased region" description="Gly residues" evidence="5">
    <location>
        <begin position="291"/>
        <end position="313"/>
    </location>
</feature>
<dbReference type="RefSeq" id="WP_059515717.1">
    <property type="nucleotide sequence ID" value="NZ_LOWA01000021.1"/>
</dbReference>
<evidence type="ECO:0000256" key="2">
    <source>
        <dbReference type="ARBA" id="ARBA00022692"/>
    </source>
</evidence>
<dbReference type="Pfam" id="PF04610">
    <property type="entry name" value="TrbL"/>
    <property type="match status" value="1"/>
</dbReference>
<protein>
    <submittedName>
        <fullName evidence="7">Conjugal transfer protein TrbL</fullName>
    </submittedName>
</protein>
<reference evidence="7 8" key="1">
    <citation type="submission" date="2015-11" db="EMBL/GenBank/DDBJ databases">
        <title>Expanding the genomic diversity of Burkholderia species for the development of highly accurate diagnostics.</title>
        <authorList>
            <person name="Sahl J."/>
            <person name="Keim P."/>
            <person name="Wagner D."/>
        </authorList>
    </citation>
    <scope>NUCLEOTIDE SEQUENCE [LARGE SCALE GENOMIC DNA]</scope>
    <source>
        <strain evidence="7 8">TSV85</strain>
    </source>
</reference>
<keyword evidence="8" id="KW-1185">Reference proteome</keyword>
<keyword evidence="4 6" id="KW-0472">Membrane</keyword>
<feature type="transmembrane region" description="Helical" evidence="6">
    <location>
        <begin position="174"/>
        <end position="194"/>
    </location>
</feature>
<dbReference type="AlphaFoldDB" id="A0A118DPK8"/>
<feature type="transmembrane region" description="Helical" evidence="6">
    <location>
        <begin position="28"/>
        <end position="50"/>
    </location>
</feature>
<evidence type="ECO:0000256" key="1">
    <source>
        <dbReference type="ARBA" id="ARBA00004141"/>
    </source>
</evidence>
<accession>A0A118DPK8</accession>